<protein>
    <submittedName>
        <fullName evidence="1">Uncharacterized protein</fullName>
    </submittedName>
</protein>
<keyword evidence="2" id="KW-1185">Reference proteome</keyword>
<gene>
    <name evidence="1" type="ORF">Pflav_049700</name>
</gene>
<sequence length="57" mass="6449">MVGSFTALALTAGEPRVIEVVIPQEVHRQRPYWLRCFVTTDLPHTLTDPPVETMKVT</sequence>
<dbReference type="AlphaFoldDB" id="A0A6F8XXM3"/>
<dbReference type="Proteomes" id="UP000502508">
    <property type="component" value="Chromosome"/>
</dbReference>
<proteinExistence type="predicted"/>
<evidence type="ECO:0000313" key="1">
    <source>
        <dbReference type="EMBL" id="BCB78560.1"/>
    </source>
</evidence>
<reference evidence="1 2" key="1">
    <citation type="submission" date="2020-03" db="EMBL/GenBank/DDBJ databases">
        <title>Whole genome shotgun sequence of Phytohabitans flavus NBRC 107702.</title>
        <authorList>
            <person name="Komaki H."/>
            <person name="Tamura T."/>
        </authorList>
    </citation>
    <scope>NUCLEOTIDE SEQUENCE [LARGE SCALE GENOMIC DNA]</scope>
    <source>
        <strain evidence="1 2">NBRC 107702</strain>
    </source>
</reference>
<evidence type="ECO:0000313" key="2">
    <source>
        <dbReference type="Proteomes" id="UP000502508"/>
    </source>
</evidence>
<dbReference type="EMBL" id="AP022870">
    <property type="protein sequence ID" value="BCB78560.1"/>
    <property type="molecule type" value="Genomic_DNA"/>
</dbReference>
<reference evidence="1 2" key="2">
    <citation type="submission" date="2020-03" db="EMBL/GenBank/DDBJ databases">
        <authorList>
            <person name="Ichikawa N."/>
            <person name="Kimura A."/>
            <person name="Kitahashi Y."/>
            <person name="Uohara A."/>
        </authorList>
    </citation>
    <scope>NUCLEOTIDE SEQUENCE [LARGE SCALE GENOMIC DNA]</scope>
    <source>
        <strain evidence="1 2">NBRC 107702</strain>
    </source>
</reference>
<organism evidence="1 2">
    <name type="scientific">Phytohabitans flavus</name>
    <dbReference type="NCBI Taxonomy" id="1076124"/>
    <lineage>
        <taxon>Bacteria</taxon>
        <taxon>Bacillati</taxon>
        <taxon>Actinomycetota</taxon>
        <taxon>Actinomycetes</taxon>
        <taxon>Micromonosporales</taxon>
        <taxon>Micromonosporaceae</taxon>
    </lineage>
</organism>
<dbReference type="KEGG" id="pfla:Pflav_049700"/>
<name>A0A6F8XXM3_9ACTN</name>
<accession>A0A6F8XXM3</accession>